<dbReference type="InterPro" id="IPR006680">
    <property type="entry name" value="Amidohydro-rel"/>
</dbReference>
<dbReference type="Gene3D" id="3.20.20.140">
    <property type="entry name" value="Metal-dependent hydrolases"/>
    <property type="match status" value="1"/>
</dbReference>
<dbReference type="InterPro" id="IPR052350">
    <property type="entry name" value="Metallo-dep_Lactonases"/>
</dbReference>
<dbReference type="Proteomes" id="UP001209803">
    <property type="component" value="Chromosome"/>
</dbReference>
<protein>
    <submittedName>
        <fullName evidence="3">Amidohydrolase family protein</fullName>
    </submittedName>
</protein>
<dbReference type="SUPFAM" id="SSF51556">
    <property type="entry name" value="Metallo-dependent hydrolases"/>
    <property type="match status" value="1"/>
</dbReference>
<organism evidence="3 4">
    <name type="scientific">Roseibium porphyridii</name>
    <dbReference type="NCBI Taxonomy" id="2866279"/>
    <lineage>
        <taxon>Bacteria</taxon>
        <taxon>Pseudomonadati</taxon>
        <taxon>Pseudomonadota</taxon>
        <taxon>Alphaproteobacteria</taxon>
        <taxon>Hyphomicrobiales</taxon>
        <taxon>Stappiaceae</taxon>
        <taxon>Roseibium</taxon>
    </lineage>
</organism>
<reference evidence="3 4" key="1">
    <citation type="submission" date="2023-03" db="EMBL/GenBank/DDBJ databases">
        <title>Roseibium porphyridii sp. nov. and Roseibium rhodosorbium sp. nov. isolated from marine algae, Porphyridium cruentum and Rhodosorus marinus, respectively.</title>
        <authorList>
            <person name="Lee M.W."/>
            <person name="Choi B.J."/>
            <person name="Lee J.K."/>
            <person name="Choi D.G."/>
            <person name="Baek J.H."/>
            <person name="Bayburt H."/>
            <person name="Kim J.M."/>
            <person name="Han D.M."/>
            <person name="Kim K.H."/>
            <person name="Jeon C.O."/>
        </authorList>
    </citation>
    <scope>NUCLEOTIDE SEQUENCE [LARGE SCALE GENOMIC DNA]</scope>
    <source>
        <strain evidence="3 4">KMA01</strain>
    </source>
</reference>
<dbReference type="InterPro" id="IPR032466">
    <property type="entry name" value="Metal_Hydrolase"/>
</dbReference>
<comment type="similarity">
    <text evidence="1">Belongs to the metallo-dependent hydrolases superfamily.</text>
</comment>
<name>A0ABY8F6J8_9HYPH</name>
<evidence type="ECO:0000256" key="1">
    <source>
        <dbReference type="ARBA" id="ARBA00038310"/>
    </source>
</evidence>
<gene>
    <name evidence="3" type="ORF">K1718_07145</name>
</gene>
<sequence>MVVDAHQHFWKIARGDYFWMDDSVATIRRDILPEDLMPHAKACGIEATIAVQAAPTVAETDFLLELAEENSLIRGVVGWVDLESGLAAKDLKRLSANPLFKGVRPMLQDIAATDWVLQASVLSNLSIAADLGLSFDALVQPRHLQAIDGLARAVPDLKIVIDHCAKPVISGGADAGDAWRCDMAHLASHEQIHCKVSGLANEYGTGWAAKTLQPVVDHVVTEFGADRIMWGSDWPVLELEGSYTDWFGCAQSMMQQLSDQERNAVFGETASRFYRINDPGSH</sequence>
<dbReference type="Pfam" id="PF04909">
    <property type="entry name" value="Amidohydro_2"/>
    <property type="match status" value="1"/>
</dbReference>
<keyword evidence="4" id="KW-1185">Reference proteome</keyword>
<accession>A0ABY8F6J8</accession>
<proteinExistence type="inferred from homology"/>
<dbReference type="EMBL" id="CP120863">
    <property type="protein sequence ID" value="WFE91122.1"/>
    <property type="molecule type" value="Genomic_DNA"/>
</dbReference>
<dbReference type="PANTHER" id="PTHR43569">
    <property type="entry name" value="AMIDOHYDROLASE"/>
    <property type="match status" value="1"/>
</dbReference>
<evidence type="ECO:0000313" key="4">
    <source>
        <dbReference type="Proteomes" id="UP001209803"/>
    </source>
</evidence>
<dbReference type="PANTHER" id="PTHR43569:SF2">
    <property type="entry name" value="AMIDOHYDROLASE-RELATED DOMAIN-CONTAINING PROTEIN"/>
    <property type="match status" value="1"/>
</dbReference>
<evidence type="ECO:0000259" key="2">
    <source>
        <dbReference type="Pfam" id="PF04909"/>
    </source>
</evidence>
<evidence type="ECO:0000313" key="3">
    <source>
        <dbReference type="EMBL" id="WFE91122.1"/>
    </source>
</evidence>
<feature type="domain" description="Amidohydrolase-related" evidence="2">
    <location>
        <begin position="3"/>
        <end position="276"/>
    </location>
</feature>
<dbReference type="RefSeq" id="WP_152500275.1">
    <property type="nucleotide sequence ID" value="NZ_CP120863.1"/>
</dbReference>